<evidence type="ECO:0000313" key="2">
    <source>
        <dbReference type="EMBL" id="SBR96813.1"/>
    </source>
</evidence>
<sequence length="114" mass="13178">IYDQHYFNIYITFYITILILALLILYFNLNLTFFQCFLCGSPLPRRRWSRWWPGCFPCVPRWRWGSPPSLPWAPCVGASAAAVDLLLSRQMAPLMACLSLPVQSELSLVFTVVF</sequence>
<dbReference type="EMBL" id="HAEG01014139">
    <property type="protein sequence ID" value="SBR96813.1"/>
    <property type="molecule type" value="Transcribed_RNA"/>
</dbReference>
<accession>A0A1A8QU79</accession>
<protein>
    <submittedName>
        <fullName evidence="2">Uncharacterized protein</fullName>
    </submittedName>
</protein>
<keyword evidence="1" id="KW-0472">Membrane</keyword>
<dbReference type="AlphaFoldDB" id="A0A1A8QU79"/>
<name>A0A1A8QU79_9TELE</name>
<feature type="transmembrane region" description="Helical" evidence="1">
    <location>
        <begin position="7"/>
        <end position="27"/>
    </location>
</feature>
<gene>
    <name evidence="2" type="primary">Nfu_g_1_011122</name>
</gene>
<feature type="non-terminal residue" evidence="2">
    <location>
        <position position="1"/>
    </location>
</feature>
<reference evidence="2" key="2">
    <citation type="submission" date="2016-06" db="EMBL/GenBank/DDBJ databases">
        <title>The genome of a short-lived fish provides insights into sex chromosome evolution and the genetic control of aging.</title>
        <authorList>
            <person name="Reichwald K."/>
            <person name="Felder M."/>
            <person name="Petzold A."/>
            <person name="Koch P."/>
            <person name="Groth M."/>
            <person name="Platzer M."/>
        </authorList>
    </citation>
    <scope>NUCLEOTIDE SEQUENCE</scope>
    <source>
        <tissue evidence="2">Brain</tissue>
    </source>
</reference>
<proteinExistence type="predicted"/>
<organism evidence="2">
    <name type="scientific">Nothobranchius pienaari</name>
    <dbReference type="NCBI Taxonomy" id="704102"/>
    <lineage>
        <taxon>Eukaryota</taxon>
        <taxon>Metazoa</taxon>
        <taxon>Chordata</taxon>
        <taxon>Craniata</taxon>
        <taxon>Vertebrata</taxon>
        <taxon>Euteleostomi</taxon>
        <taxon>Actinopterygii</taxon>
        <taxon>Neopterygii</taxon>
        <taxon>Teleostei</taxon>
        <taxon>Neoteleostei</taxon>
        <taxon>Acanthomorphata</taxon>
        <taxon>Ovalentaria</taxon>
        <taxon>Atherinomorphae</taxon>
        <taxon>Cyprinodontiformes</taxon>
        <taxon>Nothobranchiidae</taxon>
        <taxon>Nothobranchius</taxon>
    </lineage>
</organism>
<evidence type="ECO:0000256" key="1">
    <source>
        <dbReference type="SAM" id="Phobius"/>
    </source>
</evidence>
<keyword evidence="1" id="KW-0812">Transmembrane</keyword>
<feature type="non-terminal residue" evidence="2">
    <location>
        <position position="114"/>
    </location>
</feature>
<reference evidence="2" key="1">
    <citation type="submission" date="2016-05" db="EMBL/GenBank/DDBJ databases">
        <authorList>
            <person name="Lavstsen T."/>
            <person name="Jespersen J.S."/>
        </authorList>
    </citation>
    <scope>NUCLEOTIDE SEQUENCE</scope>
    <source>
        <tissue evidence="2">Brain</tissue>
    </source>
</reference>
<keyword evidence="1" id="KW-1133">Transmembrane helix</keyword>